<keyword evidence="2" id="KW-0732">Signal</keyword>
<feature type="compositionally biased region" description="Low complexity" evidence="1">
    <location>
        <begin position="98"/>
        <end position="131"/>
    </location>
</feature>
<evidence type="ECO:0000256" key="1">
    <source>
        <dbReference type="SAM" id="MobiDB-lite"/>
    </source>
</evidence>
<evidence type="ECO:0000256" key="2">
    <source>
        <dbReference type="SAM" id="SignalP"/>
    </source>
</evidence>
<feature type="chain" id="PRO_5043522605" evidence="2">
    <location>
        <begin position="26"/>
        <end position="293"/>
    </location>
</feature>
<gene>
    <name evidence="4" type="ORF">PQ456_21035</name>
</gene>
<dbReference type="AlphaFoldDB" id="A0AAX3M0F1"/>
<evidence type="ECO:0000313" key="5">
    <source>
        <dbReference type="Proteomes" id="UP001220509"/>
    </source>
</evidence>
<dbReference type="RefSeq" id="WP_273613961.1">
    <property type="nucleotide sequence ID" value="NZ_CP117416.1"/>
</dbReference>
<feature type="signal peptide" evidence="2">
    <location>
        <begin position="1"/>
        <end position="25"/>
    </location>
</feature>
<protein>
    <submittedName>
        <fullName evidence="4">Stalk domain-containing protein</fullName>
    </submittedName>
</protein>
<accession>A0AAX3M0F1</accession>
<dbReference type="EMBL" id="CP117416">
    <property type="protein sequence ID" value="WCT55600.1"/>
    <property type="molecule type" value="Genomic_DNA"/>
</dbReference>
<dbReference type="Proteomes" id="UP001220509">
    <property type="component" value="Chromosome"/>
</dbReference>
<organism evidence="4 5">
    <name type="scientific">Paenibacillus kyungheensis</name>
    <dbReference type="NCBI Taxonomy" id="1452732"/>
    <lineage>
        <taxon>Bacteria</taxon>
        <taxon>Bacillati</taxon>
        <taxon>Bacillota</taxon>
        <taxon>Bacilli</taxon>
        <taxon>Bacillales</taxon>
        <taxon>Paenibacillaceae</taxon>
        <taxon>Paenibacillus</taxon>
    </lineage>
</organism>
<name>A0AAX3M0F1_9BACL</name>
<feature type="region of interest" description="Disordered" evidence="1">
    <location>
        <begin position="96"/>
        <end position="163"/>
    </location>
</feature>
<dbReference type="Pfam" id="PF07833">
    <property type="entry name" value="Cu_amine_oxidN1"/>
    <property type="match status" value="1"/>
</dbReference>
<keyword evidence="5" id="KW-1185">Reference proteome</keyword>
<feature type="domain" description="Copper amine oxidase-like N-terminal" evidence="3">
    <location>
        <begin position="59"/>
        <end position="109"/>
    </location>
</feature>
<dbReference type="InterPro" id="IPR012854">
    <property type="entry name" value="Cu_amine_oxidase-like_N"/>
</dbReference>
<reference evidence="4 5" key="1">
    <citation type="submission" date="2023-02" db="EMBL/GenBank/DDBJ databases">
        <title>Genome sequence of Paenibacillus kyungheensis KACC 18744.</title>
        <authorList>
            <person name="Kim S."/>
            <person name="Heo J."/>
            <person name="Kwon S.-W."/>
        </authorList>
    </citation>
    <scope>NUCLEOTIDE SEQUENCE [LARGE SCALE GENOMIC DNA]</scope>
    <source>
        <strain evidence="4 5">KACC 18744</strain>
    </source>
</reference>
<evidence type="ECO:0000313" key="4">
    <source>
        <dbReference type="EMBL" id="WCT55600.1"/>
    </source>
</evidence>
<proteinExistence type="predicted"/>
<sequence length="293" mass="30730">MSKKKWIIPIYIAAMALTGSAGVYASSTLESITASLNHNLNIEISGKAYKPTGPNGESLSPIVYQGTTYLPVRSISEALNTDVNYDSSNNKILITPKSNASATSKPASTSTGTSNSTSTTPNTATTTPTVTDKASINTSTPSATTPPPAIETLNPNDSGRIDAAGTAPEVVTNIVPVNPALSIVNTPLITTKYLPLDFPFPSDATSISLRESVAGDKKQLLMIYATQMDLVTLGKAYQAYYGAQGVVESNNRIQPDALSLVGTKDDAFGVSIQGNPRSVAPGYNQIRVTLVQQ</sequence>
<dbReference type="KEGG" id="pka:PQ456_21035"/>
<evidence type="ECO:0000259" key="3">
    <source>
        <dbReference type="Pfam" id="PF07833"/>
    </source>
</evidence>